<accession>A0A1F6M9M7</accession>
<reference evidence="1 2" key="1">
    <citation type="journal article" date="2016" name="Nat. Commun.">
        <title>Thousands of microbial genomes shed light on interconnected biogeochemical processes in an aquifer system.</title>
        <authorList>
            <person name="Anantharaman K."/>
            <person name="Brown C.T."/>
            <person name="Hug L.A."/>
            <person name="Sharon I."/>
            <person name="Castelle C.J."/>
            <person name="Probst A.J."/>
            <person name="Thomas B.C."/>
            <person name="Singh A."/>
            <person name="Wilkins M.J."/>
            <person name="Karaoz U."/>
            <person name="Brodie E.L."/>
            <person name="Williams K.H."/>
            <person name="Hubbard S.S."/>
            <person name="Banfield J.F."/>
        </authorList>
    </citation>
    <scope>NUCLEOTIDE SEQUENCE [LARGE SCALE GENOMIC DNA]</scope>
</reference>
<dbReference type="Proteomes" id="UP000176413">
    <property type="component" value="Unassembled WGS sequence"/>
</dbReference>
<organism evidence="1 2">
    <name type="scientific">Candidatus Magasanikbacteria bacterium RIFCSPHIGHO2_02_FULL_45_10</name>
    <dbReference type="NCBI Taxonomy" id="1798679"/>
    <lineage>
        <taxon>Bacteria</taxon>
        <taxon>Candidatus Magasanikiibacteriota</taxon>
    </lineage>
</organism>
<evidence type="ECO:0000313" key="2">
    <source>
        <dbReference type="Proteomes" id="UP000176413"/>
    </source>
</evidence>
<proteinExistence type="predicted"/>
<comment type="caution">
    <text evidence="1">The sequence shown here is derived from an EMBL/GenBank/DDBJ whole genome shotgun (WGS) entry which is preliminary data.</text>
</comment>
<sequence length="294" mass="32493">MKPKPPAVVVSAGVPGIGTCQIFPASHPYNTDISKYPVHPKSDEYISTIDTMSDRHFLHPDFGGKGQYGMPINIVGKETPLVPITFTAYGSESDPGPYRIAPDAKVQPGTDRHVVVLDKDACKLYEMFSAFKNEDNSWNAASGAIWDLSIIHRRPLFYTSADGAGMAIYPLVIKYEEVAQGKVNHAIRMTVPKTFRGFIWPANHYSGTNDSSLPPMGLRFRLKENYDISHLPYQAKVIATALKKYGTIIAQNGSAWVIGGEQDTRWDDTQLRALKSIPGSAFEVVYTGEIITRQ</sequence>
<protein>
    <submittedName>
        <fullName evidence="1">Uncharacterized protein</fullName>
    </submittedName>
</protein>
<name>A0A1F6M9M7_9BACT</name>
<dbReference type="EMBL" id="MFQA01000046">
    <property type="protein sequence ID" value="OGH68362.1"/>
    <property type="molecule type" value="Genomic_DNA"/>
</dbReference>
<gene>
    <name evidence="1" type="ORF">A3D53_03545</name>
</gene>
<evidence type="ECO:0000313" key="1">
    <source>
        <dbReference type="EMBL" id="OGH68362.1"/>
    </source>
</evidence>
<dbReference type="AlphaFoldDB" id="A0A1F6M9M7"/>